<dbReference type="Gene3D" id="1.10.10.10">
    <property type="entry name" value="Winged helix-like DNA-binding domain superfamily/Winged helix DNA-binding domain"/>
    <property type="match status" value="1"/>
</dbReference>
<name>A0A3B0U552_9ZZZZ</name>
<dbReference type="InterPro" id="IPR000600">
    <property type="entry name" value="ROK"/>
</dbReference>
<dbReference type="Gene3D" id="3.30.420.40">
    <property type="match status" value="2"/>
</dbReference>
<protein>
    <submittedName>
        <fullName evidence="1">Uncharacterized protein</fullName>
    </submittedName>
</protein>
<evidence type="ECO:0000313" key="1">
    <source>
        <dbReference type="EMBL" id="VAW20727.1"/>
    </source>
</evidence>
<dbReference type="InterPro" id="IPR043129">
    <property type="entry name" value="ATPase_NBD"/>
</dbReference>
<dbReference type="Pfam" id="PF00480">
    <property type="entry name" value="ROK"/>
    <property type="match status" value="1"/>
</dbReference>
<gene>
    <name evidence="1" type="ORF">MNBD_ALPHA12-2149</name>
</gene>
<sequence length="412" mass="45700">MTKSENTASIPMLKVYSEQFDSQGAGLVAGRKGRLFMEICKPGKVTRKQLAHDFDIRPGTVSLIVLQLIEQGLVSEGRPATPYQKGRPEILLHPVTSAMAVMVFHVVSQSIHLTLVDFGGKQICTAQKEVRAEHVSNEILQHLLVSMVQEVRAKAPDNIKILGISFSLPGIVDEVNRVWVFATSRWPQIRNMDLSSIAATLGLDVILNKNLNCELRARIARRAEPSHSSILMIHWGHGIGASFSRNGSILVSGNGGFGEIGHSYVRGRKEEQCRCGMKNCLETQAALWALLPDLRKIHPDVPGDEWSFESFLKEKDDFDLALLENAVHHMAVAMRNITLVLSPDKIVINGPFVQHREIFQRLYNEYKELLPAGSHVFTHRDVEVAVGRTGAEDEIIGAAYPLFESALKTMCA</sequence>
<reference evidence="1" key="1">
    <citation type="submission" date="2018-06" db="EMBL/GenBank/DDBJ databases">
        <authorList>
            <person name="Zhirakovskaya E."/>
        </authorList>
    </citation>
    <scope>NUCLEOTIDE SEQUENCE</scope>
</reference>
<dbReference type="InterPro" id="IPR036388">
    <property type="entry name" value="WH-like_DNA-bd_sf"/>
</dbReference>
<proteinExistence type="predicted"/>
<accession>A0A3B0U552</accession>
<organism evidence="1">
    <name type="scientific">hydrothermal vent metagenome</name>
    <dbReference type="NCBI Taxonomy" id="652676"/>
    <lineage>
        <taxon>unclassified sequences</taxon>
        <taxon>metagenomes</taxon>
        <taxon>ecological metagenomes</taxon>
    </lineage>
</organism>
<dbReference type="PANTHER" id="PTHR18964:SF149">
    <property type="entry name" value="BIFUNCTIONAL UDP-N-ACETYLGLUCOSAMINE 2-EPIMERASE_N-ACETYLMANNOSAMINE KINASE"/>
    <property type="match status" value="1"/>
</dbReference>
<dbReference type="PANTHER" id="PTHR18964">
    <property type="entry name" value="ROK (REPRESSOR, ORF, KINASE) FAMILY"/>
    <property type="match status" value="1"/>
</dbReference>
<dbReference type="AlphaFoldDB" id="A0A3B0U552"/>
<dbReference type="SUPFAM" id="SSF53067">
    <property type="entry name" value="Actin-like ATPase domain"/>
    <property type="match status" value="1"/>
</dbReference>
<dbReference type="EMBL" id="UOEO01000145">
    <property type="protein sequence ID" value="VAW20727.1"/>
    <property type="molecule type" value="Genomic_DNA"/>
</dbReference>
<dbReference type="InterPro" id="IPR036390">
    <property type="entry name" value="WH_DNA-bd_sf"/>
</dbReference>
<dbReference type="SUPFAM" id="SSF46785">
    <property type="entry name" value="Winged helix' DNA-binding domain"/>
    <property type="match status" value="1"/>
</dbReference>